<comment type="catalytic activity">
    <reaction evidence="16">
        <text>di-trans,octa-cis-undecaprenyl diphosphate + H2O = di-trans,octa-cis-undecaprenyl phosphate + phosphate + H(+)</text>
        <dbReference type="Rhea" id="RHEA:28094"/>
        <dbReference type="ChEBI" id="CHEBI:15377"/>
        <dbReference type="ChEBI" id="CHEBI:15378"/>
        <dbReference type="ChEBI" id="CHEBI:43474"/>
        <dbReference type="ChEBI" id="CHEBI:58405"/>
        <dbReference type="ChEBI" id="CHEBI:60392"/>
        <dbReference type="EC" id="3.6.1.27"/>
    </reaction>
</comment>
<dbReference type="PANTHER" id="PTHR30622">
    <property type="entry name" value="UNDECAPRENYL-DIPHOSPHATASE"/>
    <property type="match status" value="1"/>
</dbReference>
<evidence type="ECO:0000256" key="11">
    <source>
        <dbReference type="ARBA" id="ARBA00023136"/>
    </source>
</evidence>
<dbReference type="GO" id="GO:0050380">
    <property type="term" value="F:undecaprenyl-diphosphatase activity"/>
    <property type="evidence" value="ECO:0007669"/>
    <property type="project" value="UniProtKB-EC"/>
</dbReference>
<evidence type="ECO:0000313" key="19">
    <source>
        <dbReference type="Proteomes" id="UP000254621"/>
    </source>
</evidence>
<keyword evidence="13" id="KW-0961">Cell wall biogenesis/degradation</keyword>
<dbReference type="InterPro" id="IPR003824">
    <property type="entry name" value="UppP"/>
</dbReference>
<keyword evidence="9" id="KW-0573">Peptidoglycan synthesis</keyword>
<evidence type="ECO:0000256" key="15">
    <source>
        <dbReference type="ARBA" id="ARBA00032932"/>
    </source>
</evidence>
<dbReference type="GO" id="GO:0008360">
    <property type="term" value="P:regulation of cell shape"/>
    <property type="evidence" value="ECO:0007669"/>
    <property type="project" value="UniProtKB-KW"/>
</dbReference>
<dbReference type="PANTHER" id="PTHR30622:SF3">
    <property type="entry name" value="UNDECAPRENYL-DIPHOSPHATASE"/>
    <property type="match status" value="1"/>
</dbReference>
<evidence type="ECO:0000256" key="1">
    <source>
        <dbReference type="ARBA" id="ARBA00004651"/>
    </source>
</evidence>
<sequence length="104" mass="11596">MIELLKSFIIGIVEGITEFLPISSTGHIIIADSLMGIPGGAVWTKAFTHMYEYVIQLGAIMAVLQLYFNKLNPFAPLRRKLRRIKLGVCGRRLSSECCLQRLSG</sequence>
<evidence type="ECO:0000256" key="5">
    <source>
        <dbReference type="ARBA" id="ARBA00022475"/>
    </source>
</evidence>
<dbReference type="Proteomes" id="UP000254621">
    <property type="component" value="Unassembled WGS sequence"/>
</dbReference>
<evidence type="ECO:0000256" key="16">
    <source>
        <dbReference type="ARBA" id="ARBA00047594"/>
    </source>
</evidence>
<evidence type="ECO:0000256" key="17">
    <source>
        <dbReference type="SAM" id="Phobius"/>
    </source>
</evidence>
<dbReference type="EMBL" id="UHIV01000009">
    <property type="protein sequence ID" value="SUP61627.1"/>
    <property type="molecule type" value="Genomic_DNA"/>
</dbReference>
<comment type="subcellular location">
    <subcellularLocation>
        <location evidence="1">Cell membrane</location>
        <topology evidence="1">Multi-pass membrane protein</topology>
    </subcellularLocation>
</comment>
<evidence type="ECO:0000256" key="6">
    <source>
        <dbReference type="ARBA" id="ARBA00022692"/>
    </source>
</evidence>
<evidence type="ECO:0000256" key="9">
    <source>
        <dbReference type="ARBA" id="ARBA00022984"/>
    </source>
</evidence>
<feature type="transmembrane region" description="Helical" evidence="17">
    <location>
        <begin position="50"/>
        <end position="68"/>
    </location>
</feature>
<feature type="transmembrane region" description="Helical" evidence="17">
    <location>
        <begin position="7"/>
        <end position="30"/>
    </location>
</feature>
<keyword evidence="5" id="KW-1003">Cell membrane</keyword>
<evidence type="ECO:0000256" key="13">
    <source>
        <dbReference type="ARBA" id="ARBA00023316"/>
    </source>
</evidence>
<proteinExistence type="inferred from homology"/>
<evidence type="ECO:0000313" key="18">
    <source>
        <dbReference type="EMBL" id="SUP61627.1"/>
    </source>
</evidence>
<reference evidence="18 19" key="1">
    <citation type="submission" date="2018-06" db="EMBL/GenBank/DDBJ databases">
        <authorList>
            <consortium name="Pathogen Informatics"/>
            <person name="Doyle S."/>
        </authorList>
    </citation>
    <scope>NUCLEOTIDE SEQUENCE [LARGE SCALE GENOMIC DNA]</scope>
    <source>
        <strain evidence="18 19">NCTC13645</strain>
    </source>
</reference>
<evidence type="ECO:0000256" key="14">
    <source>
        <dbReference type="ARBA" id="ARBA00032707"/>
    </source>
</evidence>
<comment type="similarity">
    <text evidence="2">Belongs to the UppP family.</text>
</comment>
<dbReference type="GO" id="GO:0071555">
    <property type="term" value="P:cell wall organization"/>
    <property type="evidence" value="ECO:0007669"/>
    <property type="project" value="UniProtKB-KW"/>
</dbReference>
<evidence type="ECO:0000256" key="10">
    <source>
        <dbReference type="ARBA" id="ARBA00022989"/>
    </source>
</evidence>
<keyword evidence="12" id="KW-0046">Antibiotic resistance</keyword>
<organism evidence="18 19">
    <name type="scientific">Weissella viridescens</name>
    <name type="common">Lactobacillus viridescens</name>
    <dbReference type="NCBI Taxonomy" id="1629"/>
    <lineage>
        <taxon>Bacteria</taxon>
        <taxon>Bacillati</taxon>
        <taxon>Bacillota</taxon>
        <taxon>Bacilli</taxon>
        <taxon>Lactobacillales</taxon>
        <taxon>Lactobacillaceae</taxon>
        <taxon>Weissella</taxon>
    </lineage>
</organism>
<accession>A0A380P9W3</accession>
<dbReference type="Pfam" id="PF02673">
    <property type="entry name" value="BacA"/>
    <property type="match status" value="1"/>
</dbReference>
<dbReference type="GO" id="GO:0009252">
    <property type="term" value="P:peptidoglycan biosynthetic process"/>
    <property type="evidence" value="ECO:0007669"/>
    <property type="project" value="UniProtKB-KW"/>
</dbReference>
<evidence type="ECO:0000256" key="8">
    <source>
        <dbReference type="ARBA" id="ARBA00022960"/>
    </source>
</evidence>
<protein>
    <recommendedName>
        <fullName evidence="4">Undecaprenyl-diphosphatase</fullName>
        <ecNumber evidence="3">3.6.1.27</ecNumber>
    </recommendedName>
    <alternativeName>
        <fullName evidence="15">Bacitracin resistance protein</fullName>
    </alternativeName>
    <alternativeName>
        <fullName evidence="14">Undecaprenyl pyrophosphate phosphatase</fullName>
    </alternativeName>
</protein>
<keyword evidence="7 18" id="KW-0378">Hydrolase</keyword>
<name>A0A380P9W3_WEIVI</name>
<dbReference type="AlphaFoldDB" id="A0A380P9W3"/>
<dbReference type="EC" id="3.6.1.27" evidence="3"/>
<keyword evidence="11 17" id="KW-0472">Membrane</keyword>
<dbReference type="GO" id="GO:0005886">
    <property type="term" value="C:plasma membrane"/>
    <property type="evidence" value="ECO:0007669"/>
    <property type="project" value="UniProtKB-SubCell"/>
</dbReference>
<gene>
    <name evidence="18" type="primary">uppP_2</name>
    <name evidence="18" type="ORF">NCTC13645_02794</name>
</gene>
<evidence type="ECO:0000256" key="4">
    <source>
        <dbReference type="ARBA" id="ARBA00021581"/>
    </source>
</evidence>
<dbReference type="GO" id="GO:0046677">
    <property type="term" value="P:response to antibiotic"/>
    <property type="evidence" value="ECO:0007669"/>
    <property type="project" value="UniProtKB-KW"/>
</dbReference>
<keyword evidence="6 17" id="KW-0812">Transmembrane</keyword>
<evidence type="ECO:0000256" key="12">
    <source>
        <dbReference type="ARBA" id="ARBA00023251"/>
    </source>
</evidence>
<keyword evidence="10 17" id="KW-1133">Transmembrane helix</keyword>
<keyword evidence="8" id="KW-0133">Cell shape</keyword>
<evidence type="ECO:0000256" key="7">
    <source>
        <dbReference type="ARBA" id="ARBA00022801"/>
    </source>
</evidence>
<evidence type="ECO:0000256" key="3">
    <source>
        <dbReference type="ARBA" id="ARBA00012374"/>
    </source>
</evidence>
<evidence type="ECO:0000256" key="2">
    <source>
        <dbReference type="ARBA" id="ARBA00010621"/>
    </source>
</evidence>